<dbReference type="EMBL" id="JAESWB010000025">
    <property type="protein sequence ID" value="MBL4951075.1"/>
    <property type="molecule type" value="Genomic_DNA"/>
</dbReference>
<organism evidence="1 2">
    <name type="scientific">Neobacillus paridis</name>
    <dbReference type="NCBI Taxonomy" id="2803862"/>
    <lineage>
        <taxon>Bacteria</taxon>
        <taxon>Bacillati</taxon>
        <taxon>Bacillota</taxon>
        <taxon>Bacilli</taxon>
        <taxon>Bacillales</taxon>
        <taxon>Bacillaceae</taxon>
        <taxon>Neobacillus</taxon>
    </lineage>
</organism>
<sequence length="58" mass="6648">MKNVVLKIEQNGGEYYGYATIKNVPDDFTIIRSSKEIQIGDIKIEFDEVVEILKVETI</sequence>
<name>A0ABS1TME8_9BACI</name>
<evidence type="ECO:0000313" key="1">
    <source>
        <dbReference type="EMBL" id="MBL4951075.1"/>
    </source>
</evidence>
<accession>A0ABS1TME8</accession>
<proteinExistence type="predicted"/>
<protein>
    <recommendedName>
        <fullName evidence="3">Phage protein</fullName>
    </recommendedName>
</protein>
<evidence type="ECO:0000313" key="2">
    <source>
        <dbReference type="Proteomes" id="UP000623967"/>
    </source>
</evidence>
<comment type="caution">
    <text evidence="1">The sequence shown here is derived from an EMBL/GenBank/DDBJ whole genome shotgun (WGS) entry which is preliminary data.</text>
</comment>
<reference evidence="1 2" key="1">
    <citation type="submission" date="2021-01" db="EMBL/GenBank/DDBJ databases">
        <title>Genome public.</title>
        <authorList>
            <person name="Liu C."/>
            <person name="Sun Q."/>
        </authorList>
    </citation>
    <scope>NUCLEOTIDE SEQUENCE [LARGE SCALE GENOMIC DNA]</scope>
    <source>
        <strain evidence="1 2">YIM B02564</strain>
    </source>
</reference>
<dbReference type="Proteomes" id="UP000623967">
    <property type="component" value="Unassembled WGS sequence"/>
</dbReference>
<evidence type="ECO:0008006" key="3">
    <source>
        <dbReference type="Google" id="ProtNLM"/>
    </source>
</evidence>
<dbReference type="RefSeq" id="WP_202652042.1">
    <property type="nucleotide sequence ID" value="NZ_JAESWB010000025.1"/>
</dbReference>
<gene>
    <name evidence="1" type="ORF">JK635_02320</name>
</gene>
<keyword evidence="2" id="KW-1185">Reference proteome</keyword>